<proteinExistence type="predicted"/>
<name>A0A517YBG7_9BACT</name>
<evidence type="ECO:0000313" key="3">
    <source>
        <dbReference type="Proteomes" id="UP000315017"/>
    </source>
</evidence>
<keyword evidence="1" id="KW-0732">Signal</keyword>
<dbReference type="OrthoDB" id="242302at2"/>
<sequence length="305" mass="33037" precursor="true">MPVQPALRLMFGCVLFVAVCSFTIATAQDAARSKKEVAATDATVKGAKVFSIGHSFHVFMPGILTDIAKAADVKEHMHLGTSGIGGSRVIQHWDVADDKFKVKANLKEGKVDVLTIAPIFLPDPGIENFATLAFENNPNIRITLQENWLPYDAYTPPALKRVATVDHNAIKIEDLRKQQNEYLVSLTEHVDQLNKKFGKQVIVIVPVGQAVANLREKIVKGEAPGLKEQGDLFTDAIGHAKPPLMALVGYVHYATTYQKSPVGLPTPAVLGAGKNAAYSPELVKLLQELAWQAVTECPASGVKVK</sequence>
<evidence type="ECO:0000256" key="1">
    <source>
        <dbReference type="SAM" id="SignalP"/>
    </source>
</evidence>
<dbReference type="Proteomes" id="UP000315017">
    <property type="component" value="Chromosome"/>
</dbReference>
<dbReference type="InterPro" id="IPR036514">
    <property type="entry name" value="SGNH_hydro_sf"/>
</dbReference>
<organism evidence="2 3">
    <name type="scientific">Anatilimnocola aggregata</name>
    <dbReference type="NCBI Taxonomy" id="2528021"/>
    <lineage>
        <taxon>Bacteria</taxon>
        <taxon>Pseudomonadati</taxon>
        <taxon>Planctomycetota</taxon>
        <taxon>Planctomycetia</taxon>
        <taxon>Pirellulales</taxon>
        <taxon>Pirellulaceae</taxon>
        <taxon>Anatilimnocola</taxon>
    </lineage>
</organism>
<protein>
    <submittedName>
        <fullName evidence="2">Uncharacterized protein</fullName>
    </submittedName>
</protein>
<dbReference type="Gene3D" id="3.40.50.1110">
    <property type="entry name" value="SGNH hydrolase"/>
    <property type="match status" value="1"/>
</dbReference>
<evidence type="ECO:0000313" key="2">
    <source>
        <dbReference type="EMBL" id="QDU27590.1"/>
    </source>
</evidence>
<dbReference type="GO" id="GO:0016788">
    <property type="term" value="F:hydrolase activity, acting on ester bonds"/>
    <property type="evidence" value="ECO:0007669"/>
    <property type="project" value="UniProtKB-ARBA"/>
</dbReference>
<feature type="signal peptide" evidence="1">
    <location>
        <begin position="1"/>
        <end position="27"/>
    </location>
</feature>
<dbReference type="AlphaFoldDB" id="A0A517YBG7"/>
<keyword evidence="3" id="KW-1185">Reference proteome</keyword>
<dbReference type="RefSeq" id="WP_145088538.1">
    <property type="nucleotide sequence ID" value="NZ_CP036274.1"/>
</dbReference>
<dbReference type="EMBL" id="CP036274">
    <property type="protein sequence ID" value="QDU27590.1"/>
    <property type="molecule type" value="Genomic_DNA"/>
</dbReference>
<gene>
    <name evidence="2" type="ORF">ETAA8_26780</name>
</gene>
<accession>A0A517YBG7</accession>
<reference evidence="2 3" key="1">
    <citation type="submission" date="2019-02" db="EMBL/GenBank/DDBJ databases">
        <title>Deep-cultivation of Planctomycetes and their phenomic and genomic characterization uncovers novel biology.</title>
        <authorList>
            <person name="Wiegand S."/>
            <person name="Jogler M."/>
            <person name="Boedeker C."/>
            <person name="Pinto D."/>
            <person name="Vollmers J."/>
            <person name="Rivas-Marin E."/>
            <person name="Kohn T."/>
            <person name="Peeters S.H."/>
            <person name="Heuer A."/>
            <person name="Rast P."/>
            <person name="Oberbeckmann S."/>
            <person name="Bunk B."/>
            <person name="Jeske O."/>
            <person name="Meyerdierks A."/>
            <person name="Storesund J.E."/>
            <person name="Kallscheuer N."/>
            <person name="Luecker S."/>
            <person name="Lage O.M."/>
            <person name="Pohl T."/>
            <person name="Merkel B.J."/>
            <person name="Hornburger P."/>
            <person name="Mueller R.-W."/>
            <person name="Bruemmer F."/>
            <person name="Labrenz M."/>
            <person name="Spormann A.M."/>
            <person name="Op den Camp H."/>
            <person name="Overmann J."/>
            <person name="Amann R."/>
            <person name="Jetten M.S.M."/>
            <person name="Mascher T."/>
            <person name="Medema M.H."/>
            <person name="Devos D.P."/>
            <person name="Kaster A.-K."/>
            <person name="Ovreas L."/>
            <person name="Rohde M."/>
            <person name="Galperin M.Y."/>
            <person name="Jogler C."/>
        </authorList>
    </citation>
    <scope>NUCLEOTIDE SEQUENCE [LARGE SCALE GENOMIC DNA]</scope>
    <source>
        <strain evidence="2 3">ETA_A8</strain>
    </source>
</reference>
<dbReference type="KEGG" id="aagg:ETAA8_26780"/>
<feature type="chain" id="PRO_5022130482" evidence="1">
    <location>
        <begin position="28"/>
        <end position="305"/>
    </location>
</feature>